<dbReference type="AlphaFoldDB" id="L5MHW1"/>
<gene>
    <name evidence="2" type="ORF">MDA_GLEAN10000920</name>
</gene>
<dbReference type="EMBL" id="KB100647">
    <property type="protein sequence ID" value="ELK37323.1"/>
    <property type="molecule type" value="Genomic_DNA"/>
</dbReference>
<sequence length="92" mass="9055">MSTAASSGAAAGGCGHTRWRPPKRLFSVGGAVSARAPAALLVPVLQPGSATEAANQTLFLSLGLSLGQIHSPICSQCWVAAPEAAAVSAGSQ</sequence>
<protein>
    <submittedName>
        <fullName evidence="2">Uncharacterized protein</fullName>
    </submittedName>
</protein>
<dbReference type="Proteomes" id="UP000010556">
    <property type="component" value="Unassembled WGS sequence"/>
</dbReference>
<keyword evidence="3" id="KW-1185">Reference proteome</keyword>
<feature type="region of interest" description="Disordered" evidence="1">
    <location>
        <begin position="1"/>
        <end position="22"/>
    </location>
</feature>
<accession>L5MHW1</accession>
<evidence type="ECO:0000313" key="2">
    <source>
        <dbReference type="EMBL" id="ELK37323.1"/>
    </source>
</evidence>
<evidence type="ECO:0000256" key="1">
    <source>
        <dbReference type="SAM" id="MobiDB-lite"/>
    </source>
</evidence>
<name>L5MHW1_MYODS</name>
<reference evidence="3" key="1">
    <citation type="journal article" date="2013" name="Science">
        <title>Comparative analysis of bat genomes provides insight into the evolution of flight and immunity.</title>
        <authorList>
            <person name="Zhang G."/>
            <person name="Cowled C."/>
            <person name="Shi Z."/>
            <person name="Huang Z."/>
            <person name="Bishop-Lilly K.A."/>
            <person name="Fang X."/>
            <person name="Wynne J.W."/>
            <person name="Xiong Z."/>
            <person name="Baker M.L."/>
            <person name="Zhao W."/>
            <person name="Tachedjian M."/>
            <person name="Zhu Y."/>
            <person name="Zhou P."/>
            <person name="Jiang X."/>
            <person name="Ng J."/>
            <person name="Yang L."/>
            <person name="Wu L."/>
            <person name="Xiao J."/>
            <person name="Feng Y."/>
            <person name="Chen Y."/>
            <person name="Sun X."/>
            <person name="Zhang Y."/>
            <person name="Marsh G.A."/>
            <person name="Crameri G."/>
            <person name="Broder C.C."/>
            <person name="Frey K.G."/>
            <person name="Wang L.F."/>
            <person name="Wang J."/>
        </authorList>
    </citation>
    <scope>NUCLEOTIDE SEQUENCE [LARGE SCALE GENOMIC DNA]</scope>
</reference>
<organism evidence="2 3">
    <name type="scientific">Myotis davidii</name>
    <name type="common">David's myotis</name>
    <dbReference type="NCBI Taxonomy" id="225400"/>
    <lineage>
        <taxon>Eukaryota</taxon>
        <taxon>Metazoa</taxon>
        <taxon>Chordata</taxon>
        <taxon>Craniata</taxon>
        <taxon>Vertebrata</taxon>
        <taxon>Euteleostomi</taxon>
        <taxon>Mammalia</taxon>
        <taxon>Eutheria</taxon>
        <taxon>Laurasiatheria</taxon>
        <taxon>Chiroptera</taxon>
        <taxon>Yangochiroptera</taxon>
        <taxon>Vespertilionidae</taxon>
        <taxon>Myotis</taxon>
    </lineage>
</organism>
<proteinExistence type="predicted"/>
<evidence type="ECO:0000313" key="3">
    <source>
        <dbReference type="Proteomes" id="UP000010556"/>
    </source>
</evidence>